<protein>
    <submittedName>
        <fullName evidence="2">FkbM family methyltransferase</fullName>
    </submittedName>
</protein>
<organism evidence="2 3">
    <name type="scientific">Aquibium pacificus</name>
    <dbReference type="NCBI Taxonomy" id="3153579"/>
    <lineage>
        <taxon>Bacteria</taxon>
        <taxon>Pseudomonadati</taxon>
        <taxon>Pseudomonadota</taxon>
        <taxon>Alphaproteobacteria</taxon>
        <taxon>Hyphomicrobiales</taxon>
        <taxon>Phyllobacteriaceae</taxon>
        <taxon>Aquibium</taxon>
    </lineage>
</organism>
<feature type="domain" description="Methyltransferase FkbM" evidence="1">
    <location>
        <begin position="104"/>
        <end position="226"/>
    </location>
</feature>
<dbReference type="EMBL" id="JBDPGJ010000001">
    <property type="protein sequence ID" value="MEX0404219.1"/>
    <property type="molecule type" value="Genomic_DNA"/>
</dbReference>
<evidence type="ECO:0000313" key="3">
    <source>
        <dbReference type="Proteomes" id="UP001556692"/>
    </source>
</evidence>
<dbReference type="Proteomes" id="UP001556692">
    <property type="component" value="Unassembled WGS sequence"/>
</dbReference>
<gene>
    <name evidence="2" type="ORF">ABGN05_00925</name>
</gene>
<evidence type="ECO:0000313" key="2">
    <source>
        <dbReference type="EMBL" id="MEX0404219.1"/>
    </source>
</evidence>
<dbReference type="PANTHER" id="PTHR34203">
    <property type="entry name" value="METHYLTRANSFERASE, FKBM FAMILY PROTEIN"/>
    <property type="match status" value="1"/>
</dbReference>
<accession>A0ABV3SBV1</accession>
<comment type="caution">
    <text evidence="2">The sequence shown here is derived from an EMBL/GenBank/DDBJ whole genome shotgun (WGS) entry which is preliminary data.</text>
</comment>
<dbReference type="InterPro" id="IPR006342">
    <property type="entry name" value="FkbM_mtfrase"/>
</dbReference>
<evidence type="ECO:0000259" key="1">
    <source>
        <dbReference type="Pfam" id="PF05050"/>
    </source>
</evidence>
<proteinExistence type="predicted"/>
<keyword evidence="3" id="KW-1185">Reference proteome</keyword>
<dbReference type="Gene3D" id="3.40.50.150">
    <property type="entry name" value="Vaccinia Virus protein VP39"/>
    <property type="match status" value="1"/>
</dbReference>
<keyword evidence="2" id="KW-0808">Transferase</keyword>
<dbReference type="GO" id="GO:0008168">
    <property type="term" value="F:methyltransferase activity"/>
    <property type="evidence" value="ECO:0007669"/>
    <property type="project" value="UniProtKB-KW"/>
</dbReference>
<dbReference type="SUPFAM" id="SSF53335">
    <property type="entry name" value="S-adenosyl-L-methionine-dependent methyltransferases"/>
    <property type="match status" value="1"/>
</dbReference>
<dbReference type="InterPro" id="IPR052514">
    <property type="entry name" value="SAM-dependent_MTase"/>
</dbReference>
<name>A0ABV3SBV1_9HYPH</name>
<reference evidence="2 3" key="1">
    <citation type="submission" date="2024-05" db="EMBL/GenBank/DDBJ databases">
        <authorList>
            <person name="Jiang F."/>
        </authorList>
    </citation>
    <scope>NUCLEOTIDE SEQUENCE [LARGE SCALE GENOMIC DNA]</scope>
    <source>
        <strain evidence="2 3">LZ166</strain>
    </source>
</reference>
<dbReference type="Pfam" id="PF05050">
    <property type="entry name" value="Methyltransf_21"/>
    <property type="match status" value="1"/>
</dbReference>
<dbReference type="GO" id="GO:0032259">
    <property type="term" value="P:methylation"/>
    <property type="evidence" value="ECO:0007669"/>
    <property type="project" value="UniProtKB-KW"/>
</dbReference>
<dbReference type="PANTHER" id="PTHR34203:SF15">
    <property type="entry name" value="SLL1173 PROTEIN"/>
    <property type="match status" value="1"/>
</dbReference>
<sequence length="285" mass="31101">MAHPPAPLDTTTEFGRLQAGWYVRMLWRLTVMSAFPTRWRKRLRKVLARRWPGPFDVTVEGVNVRVYPAENRDDRVLLGLGRLPEADEHALIRPFVGPGKMFVDIGANIGTYSLWVARTAAPGTRVVAFEPHPRTFGKLAFNLQANGAGNVAARNLAIAGEAGSMNLFSDGGGNIGHASLLREGAGAVRSIETVGVAPLGQALADLGIARIELLKIDVEGFEDRALMPLFDQAPEALWPKAMLIETVLSHLWERDCLAELAAKGYHRQAATSENVLMVRGRAGKH</sequence>
<dbReference type="InterPro" id="IPR029063">
    <property type="entry name" value="SAM-dependent_MTases_sf"/>
</dbReference>
<dbReference type="RefSeq" id="WP_367952116.1">
    <property type="nucleotide sequence ID" value="NZ_JBDPGJ010000001.1"/>
</dbReference>
<keyword evidence="2" id="KW-0489">Methyltransferase</keyword>
<dbReference type="NCBIfam" id="TIGR01444">
    <property type="entry name" value="fkbM_fam"/>
    <property type="match status" value="1"/>
</dbReference>